<dbReference type="Pfam" id="PF12821">
    <property type="entry name" value="ThrE_2"/>
    <property type="match status" value="1"/>
</dbReference>
<evidence type="ECO:0000256" key="1">
    <source>
        <dbReference type="ARBA" id="ARBA00004651"/>
    </source>
</evidence>
<evidence type="ECO:0000256" key="8">
    <source>
        <dbReference type="SAM" id="Phobius"/>
    </source>
</evidence>
<comment type="caution">
    <text evidence="10">The sequence shown here is derived from an EMBL/GenBank/DDBJ whole genome shotgun (WGS) entry which is preliminary data.</text>
</comment>
<feature type="transmembrane region" description="Helical" evidence="8">
    <location>
        <begin position="81"/>
        <end position="99"/>
    </location>
</feature>
<gene>
    <name evidence="10" type="ORF">LG35_02980</name>
</gene>
<keyword evidence="5 8" id="KW-1133">Transmembrane helix</keyword>
<evidence type="ECO:0000256" key="4">
    <source>
        <dbReference type="ARBA" id="ARBA00022692"/>
    </source>
</evidence>
<feature type="transmembrane region" description="Helical" evidence="8">
    <location>
        <begin position="6"/>
        <end position="22"/>
    </location>
</feature>
<comment type="similarity">
    <text evidence="7">Belongs to the ThrE exporter (TC 2.A.79) family.</text>
</comment>
<feature type="domain" description="Threonine/Serine exporter ThrE" evidence="9">
    <location>
        <begin position="9"/>
        <end position="147"/>
    </location>
</feature>
<dbReference type="PANTHER" id="PTHR34390:SF1">
    <property type="entry name" value="SUCCINATE TRANSPORTER SUBUNIT YJJB-RELATED"/>
    <property type="match status" value="1"/>
</dbReference>
<keyword evidence="3" id="KW-0997">Cell inner membrane</keyword>
<dbReference type="EMBL" id="JRGF01000003">
    <property type="protein sequence ID" value="KHE42571.1"/>
    <property type="molecule type" value="Genomic_DNA"/>
</dbReference>
<evidence type="ECO:0000256" key="3">
    <source>
        <dbReference type="ARBA" id="ARBA00022519"/>
    </source>
</evidence>
<evidence type="ECO:0000313" key="11">
    <source>
        <dbReference type="Proteomes" id="UP000030889"/>
    </source>
</evidence>
<keyword evidence="2" id="KW-1003">Cell membrane</keyword>
<dbReference type="Proteomes" id="UP000030889">
    <property type="component" value="Unassembled WGS sequence"/>
</dbReference>
<feature type="transmembrane region" description="Helical" evidence="8">
    <location>
        <begin position="53"/>
        <end position="74"/>
    </location>
</feature>
<evidence type="ECO:0000256" key="2">
    <source>
        <dbReference type="ARBA" id="ARBA00022475"/>
    </source>
</evidence>
<sequence length="174" mass="19006">MITDIITDGLLAAIAAVGFGAISYPPRKAFKYIAILAAAGHALRYTLMNYAGMDIASSSFCASLAIGLLALWFGRLSHCPLTVLYIPALLPMIPGMYAYKSVYALVKLMQNLGDYTMSDIYINQFFVNATVTVSVVFLLAGGATLVIFLFPKKAYSMTRRKTWTSPRRESPSPK</sequence>
<dbReference type="PANTHER" id="PTHR34390">
    <property type="entry name" value="UPF0442 PROTEIN YJJB-RELATED"/>
    <property type="match status" value="1"/>
</dbReference>
<dbReference type="InterPro" id="IPR024528">
    <property type="entry name" value="ThrE_2"/>
</dbReference>
<evidence type="ECO:0000256" key="5">
    <source>
        <dbReference type="ARBA" id="ARBA00022989"/>
    </source>
</evidence>
<comment type="subcellular location">
    <subcellularLocation>
        <location evidence="1">Cell membrane</location>
        <topology evidence="1">Multi-pass membrane protein</topology>
    </subcellularLocation>
</comment>
<evidence type="ECO:0000313" key="10">
    <source>
        <dbReference type="EMBL" id="KHE42571.1"/>
    </source>
</evidence>
<name>A0ABR4YLM3_9BACT</name>
<organism evidence="10 11">
    <name type="scientific">Alistipes inops</name>
    <dbReference type="NCBI Taxonomy" id="1501391"/>
    <lineage>
        <taxon>Bacteria</taxon>
        <taxon>Pseudomonadati</taxon>
        <taxon>Bacteroidota</taxon>
        <taxon>Bacteroidia</taxon>
        <taxon>Bacteroidales</taxon>
        <taxon>Rikenellaceae</taxon>
        <taxon>Alistipes</taxon>
    </lineage>
</organism>
<feature type="transmembrane region" description="Helical" evidence="8">
    <location>
        <begin position="125"/>
        <end position="150"/>
    </location>
</feature>
<reference evidence="10 11" key="1">
    <citation type="submission" date="2014-09" db="EMBL/GenBank/DDBJ databases">
        <title>Alistipes sp. 627, sp. nov., a novel member of the family Rikenellaceae isolated from human faeces.</title>
        <authorList>
            <person name="Shkoporov A.N."/>
            <person name="Chaplin A.V."/>
            <person name="Motuzova O.V."/>
            <person name="Kafarskaia L.I."/>
            <person name="Khokhlova E.V."/>
            <person name="Efimov B.A."/>
        </authorList>
    </citation>
    <scope>NUCLEOTIDE SEQUENCE [LARGE SCALE GENOMIC DNA]</scope>
    <source>
        <strain evidence="10 11">627</strain>
    </source>
</reference>
<keyword evidence="6 8" id="KW-0472">Membrane</keyword>
<evidence type="ECO:0000256" key="7">
    <source>
        <dbReference type="ARBA" id="ARBA00034125"/>
    </source>
</evidence>
<keyword evidence="4 8" id="KW-0812">Transmembrane</keyword>
<proteinExistence type="inferred from homology"/>
<keyword evidence="11" id="KW-1185">Reference proteome</keyword>
<dbReference type="InterPro" id="IPR050539">
    <property type="entry name" value="ThrE_Dicarb/AminoAcid_Exp"/>
</dbReference>
<evidence type="ECO:0000259" key="9">
    <source>
        <dbReference type="Pfam" id="PF12821"/>
    </source>
</evidence>
<evidence type="ECO:0000256" key="6">
    <source>
        <dbReference type="ARBA" id="ARBA00023136"/>
    </source>
</evidence>
<dbReference type="RefSeq" id="WP_022062981.1">
    <property type="nucleotide sequence ID" value="NZ_JRGF01000003.1"/>
</dbReference>
<accession>A0ABR4YLM3</accession>
<protein>
    <submittedName>
        <fullName evidence="10">Membrane protein</fullName>
    </submittedName>
</protein>